<proteinExistence type="predicted"/>
<dbReference type="Proteomes" id="UP001221519">
    <property type="component" value="Chromosome"/>
</dbReference>
<organism evidence="3 5">
    <name type="scientific">Paenibacillus urinalis</name>
    <dbReference type="NCBI Taxonomy" id="521520"/>
    <lineage>
        <taxon>Bacteria</taxon>
        <taxon>Bacillati</taxon>
        <taxon>Bacillota</taxon>
        <taxon>Bacilli</taxon>
        <taxon>Bacillales</taxon>
        <taxon>Paenibacillaceae</taxon>
        <taxon>Paenibacillus</taxon>
    </lineage>
</organism>
<keyword evidence="1" id="KW-0812">Transmembrane</keyword>
<feature type="domain" description="LiaI-LiaF-like transmembrane region" evidence="2">
    <location>
        <begin position="8"/>
        <end position="47"/>
    </location>
</feature>
<dbReference type="EMBL" id="CP118108">
    <property type="protein sequence ID" value="WDI01266.1"/>
    <property type="molecule type" value="Genomic_DNA"/>
</dbReference>
<dbReference type="RefSeq" id="WP_047910844.1">
    <property type="nucleotide sequence ID" value="NZ_CP118101.1"/>
</dbReference>
<feature type="transmembrane region" description="Helical" evidence="1">
    <location>
        <begin position="88"/>
        <end position="106"/>
    </location>
</feature>
<evidence type="ECO:0000256" key="1">
    <source>
        <dbReference type="SAM" id="Phobius"/>
    </source>
</evidence>
<dbReference type="InterPro" id="IPR043726">
    <property type="entry name" value="LiaI-LiaF-like_TM1"/>
</dbReference>
<evidence type="ECO:0000313" key="3">
    <source>
        <dbReference type="EMBL" id="WDH81551.1"/>
    </source>
</evidence>
<protein>
    <submittedName>
        <fullName evidence="3">DUF5668 domain-containing protein</fullName>
    </submittedName>
</protein>
<feature type="transmembrane region" description="Helical" evidence="1">
    <location>
        <begin position="137"/>
        <end position="156"/>
    </location>
</feature>
<feature type="transmembrane region" description="Helical" evidence="1">
    <location>
        <begin position="113"/>
        <end position="131"/>
    </location>
</feature>
<feature type="transmembrane region" description="Helical" evidence="1">
    <location>
        <begin position="60"/>
        <end position="82"/>
    </location>
</feature>
<evidence type="ECO:0000313" key="4">
    <source>
        <dbReference type="EMBL" id="WDI01266.1"/>
    </source>
</evidence>
<accession>A0AAX3MVS5</accession>
<dbReference type="Proteomes" id="UP001220962">
    <property type="component" value="Chromosome"/>
</dbReference>
<name>A0AAX3MVS5_9BACL</name>
<feature type="transmembrane region" description="Helical" evidence="1">
    <location>
        <begin position="7"/>
        <end position="29"/>
    </location>
</feature>
<evidence type="ECO:0000313" key="5">
    <source>
        <dbReference type="Proteomes" id="UP001220962"/>
    </source>
</evidence>
<keyword evidence="6" id="KW-1185">Reference proteome</keyword>
<evidence type="ECO:0000259" key="2">
    <source>
        <dbReference type="Pfam" id="PF18917"/>
    </source>
</evidence>
<feature type="transmembrane region" description="Helical" evidence="1">
    <location>
        <begin position="35"/>
        <end position="53"/>
    </location>
</feature>
<keyword evidence="1" id="KW-0472">Membrane</keyword>
<dbReference type="Pfam" id="PF18917">
    <property type="entry name" value="LiaI-LiaF-like_TM1"/>
    <property type="match status" value="1"/>
</dbReference>
<dbReference type="AlphaFoldDB" id="A0AAX3MVS5"/>
<reference evidence="3 6" key="1">
    <citation type="submission" date="2023-02" db="EMBL/GenBank/DDBJ databases">
        <title>Pathogen: clinical or host-associated sample.</title>
        <authorList>
            <person name="Hergert J."/>
            <person name="Casey R."/>
            <person name="Wagner J."/>
            <person name="Young E.L."/>
            <person name="Oakeson K.F."/>
        </authorList>
    </citation>
    <scope>NUCLEOTIDE SEQUENCE</scope>
    <source>
        <strain evidence="4 6">2022CK-00829</strain>
        <strain evidence="3">2022CK-00830</strain>
    </source>
</reference>
<gene>
    <name evidence="3" type="ORF">PUW23_18785</name>
    <name evidence="4" type="ORF">PUW25_18620</name>
</gene>
<sequence length="166" mass="18885">MKGRNERLVGIFIVIAGLVILLGQLGFFSFLGRNFWPLILIIPGILLHLFYFFRNTSAVILVPAGILTVYGIFFLICSIWGWHLTASLWPVFITGVALGLFEYALFEYPRPAVIYRTSIILLAVSIVLLFITMLTTGFIYVIAAILIFVGIWLIFGRPKPTRRRFR</sequence>
<keyword evidence="1" id="KW-1133">Transmembrane helix</keyword>
<dbReference type="EMBL" id="CP118101">
    <property type="protein sequence ID" value="WDH81551.1"/>
    <property type="molecule type" value="Genomic_DNA"/>
</dbReference>
<evidence type="ECO:0000313" key="6">
    <source>
        <dbReference type="Proteomes" id="UP001221519"/>
    </source>
</evidence>